<dbReference type="EMBL" id="WSZM01000264">
    <property type="protein sequence ID" value="KAF4036647.1"/>
    <property type="molecule type" value="Genomic_DNA"/>
</dbReference>
<evidence type="ECO:0000313" key="4">
    <source>
        <dbReference type="Proteomes" id="UP000602510"/>
    </source>
</evidence>
<dbReference type="PROSITE" id="PS50096">
    <property type="entry name" value="IQ"/>
    <property type="match status" value="1"/>
</dbReference>
<sequence length="2826" mass="322783">MDDESRRSNRELSVLGEDRCENRDVLFKPLRKQAIGALKRKMEGFENQMATIRARLEARRELTSSERTVHLPVVKSSPKNTAATTDPSSSTARMKFPLLQRIEGTRVANAPPKDPFLEVENVIHRTATRDIYTRDADTVTTTELAVASATKEAQQLSEEARKRMVAYSQNENGWRFEERTSRYQEVMNLKQQAEKAQQDADRQRETARQMKALLQDPYRELRSTPVPRNLLTLLPSSPFCTKQHEWIWVLASPSTKLTFTPRNETTDTVINNEKELSMFVVYYIAASDVNTKRVETEEQWQHALNNDSPPTTGWICYSVHGTPPAPELTSVKSGIQTWTVTGAGTGHLNGKYVASGVHNRVRKFKSSAGVELFRKCVPVASSLGQTLYGGQSTRPQSARSMDSITKEEHCTKEDKSKTHILPSGLEAIEKDELDFKSMQRVGSWLSMNESIERNRRMLATRGADDESNVRIDGSSVMTQESRVVSDDRDLVESRPQVDAPLCREWVLLSRCSRRKNMATNEPAKKGIGLGCLQRHYYISFEEKREMTVWVQTKESWLEKNVLAVIIEREAQMERVHHLSRKCMIKFQQNLRAETEKSKINLLAELNRVRFLTVRVLETIDRWRQHARKIGFARYDSQPRRQNNPTTTCSEAPSQPETEAPLLGWSASITLDTGKQLYKGTSAFVSKVKRFRRSEDITGKREQHIVYLGYFETQEEAERAYDEHAASEARRLNTTVEHLPHRRNVFRSCGKHFAVESEKNGPSFCIECKTKQLASLSSAADDWIPPFFYGTGVNYIMKMANDLDFLDEVLPLKTALNSGRGGDDDAFPMHGNVFLLPKTPIQDPNLAVFTTFPTPTAPRLGATVSDINDIDEEALGRDRILRAQQIFLQELQIYQSEMMDSIPKPGARDSSLRTSKQESSVPQYRLVEALYWDHCAALKIQQERPLLALRQPNVWCRPDAGEWAGLVVRGTHQQHFLFEEKLEKSGKEMVQKRQQVLAALRQQNQVPLYFVRSRTHFTELIAAGQQVRGDVVQLEVNNATKRLRRYDIWCTMSLVVQRWFRGVLGRQRARATRRALRLACKLRVFYFNQVAAVANSCYDTVRTAAVRRAYKKTCTPVYSRAVVMDGEPVIVSFHSLRHYQVGYNFGGRASTTRKSVLPSSCCTSCARRFHVKAHYQAGGNKFAVYRGVCTCHLNGGSILPDEMKRESWLIRAYSSSHNVIYRLRLETAQLQQLLSSQALFPYSSSPSFCPLILDMELKQLEAATASRYATFCGKNAETAATNLANWRRMNSEATQIRKFLLITLEKSLTLLDTTKHAHVVAVGNAKKALDFTSRPFSEAQAWDPLENANDWRFIVEKRQLTKRLEDIYQEVARLRVAYFQATYNEQYSRAGADEAQDRFNRVWLPLAERANRCMEEALLLETSTRTRMETVMEQLCSRFLTLRDGYLAPTRRNLVIQSPLWNKLAPFRIDIPGLRRRLNHLRRRTLVLSNSTEENTRTRRLVVTVSMSPIGERGSQVSLSTRDIWVTAYDPVDCSVHSIFLEWELVQLLTGSSGRKESSQSKRSAWKSIAEKLLSLATLDRFTGEFTLLKLEFYHTLRQLSPQFLSSRVMRDLQRGRKCGQGDEILRQAVSVDGRLCVVVVYENWGDLTFAIYHSKSGDFFRLVMSLSEVFDILSKKPLMLRLWVCCVKSNSYSSTLLVYLLKHVRFSQLEDGSEDIRIDHALPAQQRSKRYQTVIRMQKRQVLVSIVEDSAGDFQISGYDMSSELTYKLLLEREALRRALKTSSLPDLSQLKANLATSSSSLLLRRNRTLLYEWICSRLRFQSLLEHPEMVTSGTSPLLFGLHLRESFRILNRWIETSPRNPIRAVPEDEITRRASMIDVAVFSSLQFDQLTLMADPRLPFQLDNEFIGTMDWIEAVAGASSSSQTWRKQLPFMRIDFFTKAHKLFGRVRGELEAETKERKKRETRAGMEKEDRDALCLEISDLITSAQLNISVTYKTLFDLYTAATRKMDQWRRIHAELQLVTTQTEVYCELFPSKAPLSNAVQMFQEDNDSVLLDCISLWVPTTSTGLHEFIFLAVPFDSWCPLAIAPELLQVCLNKLDLQLKPVLGNFELVLEKIAYRDKNLEALRMHKKQISQFCNFVARQTTIYSPISVFENDTKLEEANVQVERQTVADSLALPADLSSNSLVKTGILIPSNVNEAVEEVFLDMQPWTPSEASPFELLAQTLITHLRSFFQQQQKQLQRMRHTSTAHGELTCQRVPYGVLVYQDSTRNSNSWKQSTHFNPRGVALTGGGNICGPALFWPFQMNCDWYRRLLDCSAIYSALATRFEDPALEGTTIRRLGGARSTKYLPWKQFAIERLRVSQTVKRSRVTEGVCINFLKSDTGLVAKEKRTVTTFEVGFRQLEISFGKPSSQEFCGNTSVIKCMKNVFALHPKSDNNSVNWQVSIDNPRILRNVLDVYDADGNAVQIPCLGCDKNEGFRMEAVQVALDNADNPRGLVFSYREVRTQRTYFVDCDYHFLQRLLNLQQQKEFTGLTLPTQREEEECKHQVIAISVRGWRKLASQASRFLVFRKKNGALSLCLEFLTTELKSRKDGTATSLSEGESNATEASQELSGIVNNTALEKLSMVGDNFDKSTVSSSAFPVQRRCRADVLEERRAVQRSMMRHFQKHQLAIRAAACGRILAAAESRADIRSSEWMQMMREDWRSQELRGLLGLDDTVLNKLENAYTPATRRAREYLMSSTKGGDIGGLELQMKEIAKAMDQTTLQLNEIETLQSFRMKRWKRRGKEANAAAKRAEASLADVAEWWRWRLANIQSEKATKL</sequence>
<feature type="compositionally biased region" description="Polar residues" evidence="2">
    <location>
        <begin position="639"/>
        <end position="656"/>
    </location>
</feature>
<gene>
    <name evidence="3" type="ORF">GN244_ATG11358</name>
</gene>
<feature type="region of interest" description="Disordered" evidence="2">
    <location>
        <begin position="635"/>
        <end position="657"/>
    </location>
</feature>
<feature type="coiled-coil region" evidence="1">
    <location>
        <begin position="183"/>
        <end position="213"/>
    </location>
</feature>
<reference evidence="3" key="1">
    <citation type="submission" date="2020-04" db="EMBL/GenBank/DDBJ databases">
        <title>Hybrid Assembly of Korean Phytophthora infestans isolates.</title>
        <authorList>
            <person name="Prokchorchik M."/>
            <person name="Lee Y."/>
            <person name="Seo J."/>
            <person name="Cho J.-H."/>
            <person name="Park Y.-E."/>
            <person name="Jang D.-C."/>
            <person name="Im J.-S."/>
            <person name="Choi J.-G."/>
            <person name="Park H.-J."/>
            <person name="Lee G.-B."/>
            <person name="Lee Y.-G."/>
            <person name="Hong S.-Y."/>
            <person name="Cho K."/>
            <person name="Sohn K.H."/>
        </authorList>
    </citation>
    <scope>NUCLEOTIDE SEQUENCE</scope>
    <source>
        <strain evidence="3">KR_1_A1</strain>
    </source>
</reference>
<name>A0A833SM41_PHYIN</name>
<feature type="compositionally biased region" description="Low complexity" evidence="2">
    <location>
        <begin position="81"/>
        <end position="92"/>
    </location>
</feature>
<proteinExistence type="predicted"/>
<evidence type="ECO:0000256" key="2">
    <source>
        <dbReference type="SAM" id="MobiDB-lite"/>
    </source>
</evidence>
<keyword evidence="4" id="KW-1185">Reference proteome</keyword>
<evidence type="ECO:0000313" key="3">
    <source>
        <dbReference type="EMBL" id="KAF4036647.1"/>
    </source>
</evidence>
<accession>A0A833SM41</accession>
<protein>
    <submittedName>
        <fullName evidence="3">Uncharacterized protein</fullName>
    </submittedName>
</protein>
<dbReference type="Proteomes" id="UP000602510">
    <property type="component" value="Unassembled WGS sequence"/>
</dbReference>
<comment type="caution">
    <text evidence="3">The sequence shown here is derived from an EMBL/GenBank/DDBJ whole genome shotgun (WGS) entry which is preliminary data.</text>
</comment>
<keyword evidence="1" id="KW-0175">Coiled coil</keyword>
<feature type="region of interest" description="Disordered" evidence="2">
    <location>
        <begin position="72"/>
        <end position="93"/>
    </location>
</feature>
<organism evidence="3 4">
    <name type="scientific">Phytophthora infestans</name>
    <name type="common">Potato late blight agent</name>
    <name type="synonym">Botrytis infestans</name>
    <dbReference type="NCBI Taxonomy" id="4787"/>
    <lineage>
        <taxon>Eukaryota</taxon>
        <taxon>Sar</taxon>
        <taxon>Stramenopiles</taxon>
        <taxon>Oomycota</taxon>
        <taxon>Peronosporomycetes</taxon>
        <taxon>Peronosporales</taxon>
        <taxon>Peronosporaceae</taxon>
        <taxon>Phytophthora</taxon>
    </lineage>
</organism>
<evidence type="ECO:0000256" key="1">
    <source>
        <dbReference type="SAM" id="Coils"/>
    </source>
</evidence>